<dbReference type="Proteomes" id="UP000245523">
    <property type="component" value="Unassembled WGS sequence"/>
</dbReference>
<dbReference type="CDD" id="cd08168">
    <property type="entry name" value="Cytochrom_C3"/>
    <property type="match status" value="1"/>
</dbReference>
<dbReference type="SUPFAM" id="SSF48695">
    <property type="entry name" value="Multiheme cytochromes"/>
    <property type="match status" value="1"/>
</dbReference>
<dbReference type="PANTHER" id="PTHR39425">
    <property type="entry name" value="LIPOPROTEIN CYTOCHROME C"/>
    <property type="match status" value="1"/>
</dbReference>
<protein>
    <submittedName>
        <fullName evidence="2">Quinol:cytochrome c oxidoreductase pentaheme cytochrome subunit</fullName>
    </submittedName>
</protein>
<keyword evidence="3" id="KW-1185">Reference proteome</keyword>
<reference evidence="2 3" key="1">
    <citation type="submission" date="2018-05" db="EMBL/GenBank/DDBJ databases">
        <title>Animal gut microbial communities from fecal samples from Wisconsin, USA.</title>
        <authorList>
            <person name="Neumann A."/>
        </authorList>
    </citation>
    <scope>NUCLEOTIDE SEQUENCE [LARGE SCALE GENOMIC DNA]</scope>
    <source>
        <strain evidence="2 3">UWS4</strain>
    </source>
</reference>
<evidence type="ECO:0000313" key="2">
    <source>
        <dbReference type="EMBL" id="PWL03285.1"/>
    </source>
</evidence>
<organism evidence="2 3">
    <name type="scientific">Hallerella porci</name>
    <dbReference type="NCBI Taxonomy" id="1945871"/>
    <lineage>
        <taxon>Bacteria</taxon>
        <taxon>Pseudomonadati</taxon>
        <taxon>Fibrobacterota</taxon>
        <taxon>Fibrobacteria</taxon>
        <taxon>Fibrobacterales</taxon>
        <taxon>Fibrobacteraceae</taxon>
        <taxon>Hallerella</taxon>
    </lineage>
</organism>
<dbReference type="InterPro" id="IPR029467">
    <property type="entry name" value="Cyt_c7-like"/>
</dbReference>
<proteinExistence type="predicted"/>
<dbReference type="InterPro" id="IPR036280">
    <property type="entry name" value="Multihaem_cyt_sf"/>
</dbReference>
<dbReference type="Pfam" id="PF14522">
    <property type="entry name" value="Cytochrome_C7"/>
    <property type="match status" value="2"/>
</dbReference>
<feature type="domain" description="Cytochrome c7-like" evidence="1">
    <location>
        <begin position="38"/>
        <end position="81"/>
    </location>
</feature>
<gene>
    <name evidence="2" type="ORF">B0H50_10742</name>
</gene>
<comment type="caution">
    <text evidence="2">The sequence shown here is derived from an EMBL/GenBank/DDBJ whole genome shotgun (WGS) entry which is preliminary data.</text>
</comment>
<dbReference type="EMBL" id="QGHD01000007">
    <property type="protein sequence ID" value="PWL03285.1"/>
    <property type="molecule type" value="Genomic_DNA"/>
</dbReference>
<dbReference type="PANTHER" id="PTHR39425:SF1">
    <property type="entry name" value="CYTOCHROME C7-LIKE DOMAIN-CONTAINING PROTEIN"/>
    <property type="match status" value="1"/>
</dbReference>
<name>A0ABX5LS54_9BACT</name>
<evidence type="ECO:0000259" key="1">
    <source>
        <dbReference type="Pfam" id="PF14522"/>
    </source>
</evidence>
<dbReference type="RefSeq" id="WP_106198728.1">
    <property type="nucleotide sequence ID" value="NZ_JAXEIU010000050.1"/>
</dbReference>
<feature type="domain" description="Cytochrome c7-like" evidence="1">
    <location>
        <begin position="112"/>
        <end position="171"/>
    </location>
</feature>
<sequence length="171" mass="18746">MKRKVKYLLCLILVGGTGLLLWDLLVYPESLHVPSAISFDHEKHGENIGVDCAKCHGGAETGMRALMPAKSDCMDCHNLPLTGTAEDEKLQEALKNASDFPFRFTSLLPANVIFPHGLHTKAGVTCETCHGSAKEINAGKRPIVRMEDCMDCHRGNRGFPKASTDCARCHR</sequence>
<dbReference type="Gene3D" id="3.90.10.10">
    <property type="entry name" value="Cytochrome C3"/>
    <property type="match status" value="2"/>
</dbReference>
<accession>A0ABX5LS54</accession>
<evidence type="ECO:0000313" key="3">
    <source>
        <dbReference type="Proteomes" id="UP000245523"/>
    </source>
</evidence>